<dbReference type="KEGG" id="yti:FNA67_16800"/>
<organism evidence="2 3">
    <name type="scientific">Paradevosia tibetensis</name>
    <dbReference type="NCBI Taxonomy" id="1447062"/>
    <lineage>
        <taxon>Bacteria</taxon>
        <taxon>Pseudomonadati</taxon>
        <taxon>Pseudomonadota</taxon>
        <taxon>Alphaproteobacteria</taxon>
        <taxon>Hyphomicrobiales</taxon>
        <taxon>Devosiaceae</taxon>
        <taxon>Paradevosia</taxon>
    </lineage>
</organism>
<dbReference type="RefSeq" id="WP_082202206.1">
    <property type="nucleotide sequence ID" value="NZ_BMFM01000001.1"/>
</dbReference>
<dbReference type="Pfam" id="PF06568">
    <property type="entry name" value="YjiS-like"/>
    <property type="match status" value="1"/>
</dbReference>
<protein>
    <submittedName>
        <fullName evidence="2">DUF1127 domain-containing protein</fullName>
    </submittedName>
</protein>
<dbReference type="EMBL" id="CP041690">
    <property type="protein sequence ID" value="QEE21742.1"/>
    <property type="molecule type" value="Genomic_DNA"/>
</dbReference>
<dbReference type="Proteomes" id="UP000321062">
    <property type="component" value="Chromosome"/>
</dbReference>
<name>A0A5B9DRP3_9HYPH</name>
<dbReference type="AlphaFoldDB" id="A0A5B9DRP3"/>
<sequence length="47" mass="5372">MNIRETLAKYAQYRVTIRELNSLSNRQLSDLGISRADIKTVARTASF</sequence>
<keyword evidence="3" id="KW-1185">Reference proteome</keyword>
<evidence type="ECO:0000313" key="3">
    <source>
        <dbReference type="Proteomes" id="UP000321062"/>
    </source>
</evidence>
<reference evidence="2 3" key="1">
    <citation type="journal article" date="2015" name="Int. J. Syst. Evol. Microbiol.">
        <title>Youhaiella tibetensis gen. nov., sp. nov., isolated from subsurface sediment.</title>
        <authorList>
            <person name="Wang Y.X."/>
            <person name="Huang F.Q."/>
            <person name="Nogi Y."/>
            <person name="Pang S.J."/>
            <person name="Wang P.K."/>
            <person name="Lv J."/>
        </authorList>
    </citation>
    <scope>NUCLEOTIDE SEQUENCE [LARGE SCALE GENOMIC DNA]</scope>
    <source>
        <strain evidence="3">fig4</strain>
    </source>
</reference>
<feature type="domain" description="YjiS-like" evidence="1">
    <location>
        <begin position="3"/>
        <end position="38"/>
    </location>
</feature>
<gene>
    <name evidence="2" type="ORF">FNA67_16800</name>
</gene>
<accession>A0A5B9DRP3</accession>
<proteinExistence type="predicted"/>
<dbReference type="InterPro" id="IPR009506">
    <property type="entry name" value="YjiS-like"/>
</dbReference>
<dbReference type="OrthoDB" id="8244198at2"/>
<evidence type="ECO:0000313" key="2">
    <source>
        <dbReference type="EMBL" id="QEE21742.1"/>
    </source>
</evidence>
<evidence type="ECO:0000259" key="1">
    <source>
        <dbReference type="Pfam" id="PF06568"/>
    </source>
</evidence>